<accession>A0A5B8NTH6</accession>
<dbReference type="RefSeq" id="WP_146297174.1">
    <property type="nucleotide sequence ID" value="NZ_CP042326.1"/>
</dbReference>
<evidence type="ECO:0000256" key="2">
    <source>
        <dbReference type="ARBA" id="ARBA00008017"/>
    </source>
</evidence>
<sequence>MRIVFSTTNYCYNLCLFTNIFLETDSSSLDAAESMLELLEQVNRLTSGKSFTISPLSLLLGGFILLTILLVFLLPRLIRFLVTRFLPLELREAYQQIFVPYQRWIVLSFFLSIGDIIILLIPDKPIWLYISEFFLGAAIAFNTCFLAFALFNKFFGGYLLDLALRGQRNANSELLAFIKFVANTLIILIVIFIFAEIHDLGLTGLIASISVGGVAIAFASQKVVEQILWTILIYLDRPFVVDDYIHLQDGTFGRVEAIGWRSSKIRLSGKGTLMVIPNSMLTQMSIENLSGAQKIISLLNIFFQRDIPEQEKALVRQIILDSTKDIYGIDHRLTEVNFRNNDQSGKVQAQVTFFVLGSGSTALEIRTQLLDAARRNISKRLKDYGIGFEISEKPINVDSPMNI</sequence>
<name>A0A5B8NTH6_9CHRO</name>
<feature type="domain" description="Mechanosensitive ion channel MscS" evidence="7">
    <location>
        <begin position="223"/>
        <end position="290"/>
    </location>
</feature>
<dbReference type="AlphaFoldDB" id="A0A5B8NTH6"/>
<evidence type="ECO:0000313" key="8">
    <source>
        <dbReference type="EMBL" id="QDZ41340.1"/>
    </source>
</evidence>
<reference evidence="8" key="1">
    <citation type="submission" date="2019-08" db="EMBL/GenBank/DDBJ databases">
        <title>Carotenoids and Carotenoid Binding Proteins in the Halophilic Cyanobacterium Euhalothece sp. ZM00.</title>
        <authorList>
            <person name="Cho S.M."/>
            <person name="Song J.Y."/>
            <person name="Park Y.-I."/>
        </authorList>
    </citation>
    <scope>NUCLEOTIDE SEQUENCE [LARGE SCALE GENOMIC DNA]</scope>
    <source>
        <strain evidence="8">Z-M001</strain>
    </source>
</reference>
<proteinExistence type="inferred from homology"/>
<dbReference type="Pfam" id="PF00924">
    <property type="entry name" value="MS_channel_2nd"/>
    <property type="match status" value="1"/>
</dbReference>
<organism evidence="8 9">
    <name type="scientific">Euhalothece natronophila Z-M001</name>
    <dbReference type="NCBI Taxonomy" id="522448"/>
    <lineage>
        <taxon>Bacteria</taxon>
        <taxon>Bacillati</taxon>
        <taxon>Cyanobacteriota</taxon>
        <taxon>Cyanophyceae</taxon>
        <taxon>Oscillatoriophycideae</taxon>
        <taxon>Chroococcales</taxon>
        <taxon>Halothecacae</taxon>
        <taxon>Halothece cluster</taxon>
        <taxon>Euhalothece</taxon>
    </lineage>
</organism>
<gene>
    <name evidence="8" type="ORF">FRE64_16170</name>
</gene>
<feature type="transmembrane region" description="Helical" evidence="6">
    <location>
        <begin position="127"/>
        <end position="151"/>
    </location>
</feature>
<keyword evidence="3 6" id="KW-0812">Transmembrane</keyword>
<keyword evidence="4 6" id="KW-1133">Transmembrane helix</keyword>
<comment type="subcellular location">
    <subcellularLocation>
        <location evidence="1">Membrane</location>
        <topology evidence="1">Multi-pass membrane protein</topology>
    </subcellularLocation>
</comment>
<dbReference type="GO" id="GO:0055085">
    <property type="term" value="P:transmembrane transport"/>
    <property type="evidence" value="ECO:0007669"/>
    <property type="project" value="InterPro"/>
</dbReference>
<dbReference type="PANTHER" id="PTHR30566:SF5">
    <property type="entry name" value="MECHANOSENSITIVE ION CHANNEL PROTEIN 1, MITOCHONDRIAL-RELATED"/>
    <property type="match status" value="1"/>
</dbReference>
<dbReference type="Proteomes" id="UP000318453">
    <property type="component" value="Chromosome"/>
</dbReference>
<dbReference type="OrthoDB" id="450694at2"/>
<evidence type="ECO:0000256" key="1">
    <source>
        <dbReference type="ARBA" id="ARBA00004141"/>
    </source>
</evidence>
<keyword evidence="9" id="KW-1185">Reference proteome</keyword>
<dbReference type="Gene3D" id="2.30.30.60">
    <property type="match status" value="1"/>
</dbReference>
<dbReference type="InterPro" id="IPR010920">
    <property type="entry name" value="LSM_dom_sf"/>
</dbReference>
<dbReference type="InterPro" id="IPR011014">
    <property type="entry name" value="MscS_channel_TM-2"/>
</dbReference>
<protein>
    <submittedName>
        <fullName evidence="8">Mechanosensitive ion channel</fullName>
    </submittedName>
</protein>
<dbReference type="EMBL" id="CP042326">
    <property type="protein sequence ID" value="QDZ41340.1"/>
    <property type="molecule type" value="Genomic_DNA"/>
</dbReference>
<comment type="similarity">
    <text evidence="2">Belongs to the MscS (TC 1.A.23) family.</text>
</comment>
<feature type="transmembrane region" description="Helical" evidence="6">
    <location>
        <begin position="104"/>
        <end position="121"/>
    </location>
</feature>
<dbReference type="SUPFAM" id="SSF82861">
    <property type="entry name" value="Mechanosensitive channel protein MscS (YggB), transmembrane region"/>
    <property type="match status" value="1"/>
</dbReference>
<evidence type="ECO:0000259" key="7">
    <source>
        <dbReference type="Pfam" id="PF00924"/>
    </source>
</evidence>
<evidence type="ECO:0000256" key="4">
    <source>
        <dbReference type="ARBA" id="ARBA00022989"/>
    </source>
</evidence>
<dbReference type="Gene3D" id="1.10.287.1260">
    <property type="match status" value="1"/>
</dbReference>
<dbReference type="GO" id="GO:0016020">
    <property type="term" value="C:membrane"/>
    <property type="evidence" value="ECO:0007669"/>
    <property type="project" value="UniProtKB-SubCell"/>
</dbReference>
<evidence type="ECO:0000313" key="9">
    <source>
        <dbReference type="Proteomes" id="UP000318453"/>
    </source>
</evidence>
<feature type="transmembrane region" description="Helical" evidence="6">
    <location>
        <begin position="53"/>
        <end position="74"/>
    </location>
</feature>
<dbReference type="SUPFAM" id="SSF50182">
    <property type="entry name" value="Sm-like ribonucleoproteins"/>
    <property type="match status" value="1"/>
</dbReference>
<dbReference type="InterPro" id="IPR023408">
    <property type="entry name" value="MscS_beta-dom_sf"/>
</dbReference>
<keyword evidence="5 6" id="KW-0472">Membrane</keyword>
<dbReference type="KEGG" id="enn:FRE64_16170"/>
<evidence type="ECO:0000256" key="5">
    <source>
        <dbReference type="ARBA" id="ARBA00023136"/>
    </source>
</evidence>
<feature type="transmembrane region" description="Helical" evidence="6">
    <location>
        <begin position="200"/>
        <end position="219"/>
    </location>
</feature>
<dbReference type="InterPro" id="IPR006685">
    <property type="entry name" value="MscS_channel_2nd"/>
</dbReference>
<evidence type="ECO:0000256" key="3">
    <source>
        <dbReference type="ARBA" id="ARBA00022692"/>
    </source>
</evidence>
<dbReference type="PANTHER" id="PTHR30566">
    <property type="entry name" value="YNAI-RELATED MECHANOSENSITIVE ION CHANNEL"/>
    <property type="match status" value="1"/>
</dbReference>
<feature type="transmembrane region" description="Helical" evidence="6">
    <location>
        <begin position="172"/>
        <end position="194"/>
    </location>
</feature>
<evidence type="ECO:0000256" key="6">
    <source>
        <dbReference type="SAM" id="Phobius"/>
    </source>
</evidence>